<dbReference type="GO" id="GO:1904669">
    <property type="term" value="P:ATP export"/>
    <property type="evidence" value="ECO:0007669"/>
    <property type="project" value="UniProtKB-ARBA"/>
</dbReference>
<dbReference type="Ensembl" id="ENSEBUT00000013963.1">
    <property type="protein sequence ID" value="ENSEBUP00000013388.1"/>
    <property type="gene ID" value="ENSEBUG00000008455.1"/>
</dbReference>
<evidence type="ECO:0000256" key="9">
    <source>
        <dbReference type="SAM" id="Phobius"/>
    </source>
</evidence>
<evidence type="ECO:0000256" key="1">
    <source>
        <dbReference type="ARBA" id="ARBA00004141"/>
    </source>
</evidence>
<keyword evidence="4 9" id="KW-0812">Transmembrane</keyword>
<dbReference type="GO" id="GO:0016020">
    <property type="term" value="C:membrane"/>
    <property type="evidence" value="ECO:0007669"/>
    <property type="project" value="UniProtKB-SubCell"/>
</dbReference>
<evidence type="ECO:0000256" key="5">
    <source>
        <dbReference type="ARBA" id="ARBA00022989"/>
    </source>
</evidence>
<evidence type="ECO:0000256" key="8">
    <source>
        <dbReference type="ARBA" id="ARBA00023303"/>
    </source>
</evidence>
<evidence type="ECO:0000313" key="10">
    <source>
        <dbReference type="Ensembl" id="ENSEBUP00000013388.1"/>
    </source>
</evidence>
<evidence type="ECO:0000256" key="2">
    <source>
        <dbReference type="ARBA" id="ARBA00008497"/>
    </source>
</evidence>
<dbReference type="GO" id="GO:0034220">
    <property type="term" value="P:monoatomic ion transmembrane transport"/>
    <property type="evidence" value="ECO:0007669"/>
    <property type="project" value="UniProtKB-KW"/>
</dbReference>
<sequence>MDAAVQVGELRIYHQCPSVEELLLKVLHFMKKYSGMFYLVITAKLQTAFDYFFFHCPCDAKSNCAYSLAFLLCPLIAILLWGGIKCCEKRSSDSCMTKCFIPGGWTLLFIFTWIATAFLNENFYLCIMSKGSTSNETAIADPANLPCLVEEENESPQSKRKNKIPFVLSFLIVAIHFLLAWLVACPMLCISPRWVRISFMPPLIAAKLLFISRAFVFMLCAFASIFCIICLIIPLRICVHLLHHLSHNFYYLFHLIHTLLRSLLPWMPPLPMFSERVDIIKPTR</sequence>
<evidence type="ECO:0000313" key="11">
    <source>
        <dbReference type="Proteomes" id="UP000694388"/>
    </source>
</evidence>
<reference evidence="10" key="2">
    <citation type="submission" date="2025-09" db="UniProtKB">
        <authorList>
            <consortium name="Ensembl"/>
        </authorList>
    </citation>
    <scope>IDENTIFICATION</scope>
</reference>
<reference evidence="10" key="1">
    <citation type="submission" date="2025-08" db="UniProtKB">
        <authorList>
            <consortium name="Ensembl"/>
        </authorList>
    </citation>
    <scope>IDENTIFICATION</scope>
</reference>
<feature type="transmembrane region" description="Helical" evidence="9">
    <location>
        <begin position="210"/>
        <end position="237"/>
    </location>
</feature>
<proteinExistence type="inferred from homology"/>
<name>A0A8C4QDF6_EPTBU</name>
<accession>A0A8C4QDF6</accession>
<evidence type="ECO:0000256" key="7">
    <source>
        <dbReference type="ARBA" id="ARBA00023136"/>
    </source>
</evidence>
<keyword evidence="6" id="KW-0406">Ion transport</keyword>
<dbReference type="InterPro" id="IPR029569">
    <property type="entry name" value="CALHM"/>
</dbReference>
<keyword evidence="11" id="KW-1185">Reference proteome</keyword>
<feature type="transmembrane region" description="Helical" evidence="9">
    <location>
        <begin position="99"/>
        <end position="119"/>
    </location>
</feature>
<protein>
    <submittedName>
        <fullName evidence="10">Uncharacterized protein</fullName>
    </submittedName>
</protein>
<dbReference type="AlphaFoldDB" id="A0A8C4QDF6"/>
<dbReference type="Pfam" id="PF14798">
    <property type="entry name" value="Ca_hom_mod"/>
    <property type="match status" value="1"/>
</dbReference>
<evidence type="ECO:0000256" key="6">
    <source>
        <dbReference type="ARBA" id="ARBA00023065"/>
    </source>
</evidence>
<evidence type="ECO:0000256" key="4">
    <source>
        <dbReference type="ARBA" id="ARBA00022692"/>
    </source>
</evidence>
<evidence type="ECO:0000256" key="3">
    <source>
        <dbReference type="ARBA" id="ARBA00022448"/>
    </source>
</evidence>
<comment type="subcellular location">
    <subcellularLocation>
        <location evidence="1">Membrane</location>
        <topology evidence="1">Multi-pass membrane protein</topology>
    </subcellularLocation>
</comment>
<comment type="similarity">
    <text evidence="2">Belongs to the CALHM family.</text>
</comment>
<feature type="transmembrane region" description="Helical" evidence="9">
    <location>
        <begin position="35"/>
        <end position="54"/>
    </location>
</feature>
<keyword evidence="7 9" id="KW-0472">Membrane</keyword>
<dbReference type="Proteomes" id="UP000694388">
    <property type="component" value="Unplaced"/>
</dbReference>
<feature type="transmembrane region" description="Helical" evidence="9">
    <location>
        <begin position="166"/>
        <end position="189"/>
    </location>
</feature>
<organism evidence="10 11">
    <name type="scientific">Eptatretus burgeri</name>
    <name type="common">Inshore hagfish</name>
    <dbReference type="NCBI Taxonomy" id="7764"/>
    <lineage>
        <taxon>Eukaryota</taxon>
        <taxon>Metazoa</taxon>
        <taxon>Chordata</taxon>
        <taxon>Craniata</taxon>
        <taxon>Vertebrata</taxon>
        <taxon>Cyclostomata</taxon>
        <taxon>Myxini</taxon>
        <taxon>Myxiniformes</taxon>
        <taxon>Myxinidae</taxon>
        <taxon>Eptatretinae</taxon>
        <taxon>Eptatretus</taxon>
    </lineage>
</organism>
<keyword evidence="3" id="KW-0813">Transport</keyword>
<feature type="transmembrane region" description="Helical" evidence="9">
    <location>
        <begin position="66"/>
        <end position="87"/>
    </location>
</feature>
<keyword evidence="5 9" id="KW-1133">Transmembrane helix</keyword>
<keyword evidence="8" id="KW-0407">Ion channel</keyword>